<feature type="region of interest" description="Disordered" evidence="1">
    <location>
        <begin position="41"/>
        <end position="83"/>
    </location>
</feature>
<protein>
    <recommendedName>
        <fullName evidence="2">DUF8191 domain-containing protein</fullName>
    </recommendedName>
</protein>
<evidence type="ECO:0000259" key="2">
    <source>
        <dbReference type="Pfam" id="PF26609"/>
    </source>
</evidence>
<dbReference type="EMBL" id="JANAWD010000872">
    <property type="protein sequence ID" value="KAJ3475352.1"/>
    <property type="molecule type" value="Genomic_DNA"/>
</dbReference>
<feature type="compositionally biased region" description="Acidic residues" evidence="1">
    <location>
        <begin position="402"/>
        <end position="418"/>
    </location>
</feature>
<feature type="compositionally biased region" description="Basic and acidic residues" evidence="1">
    <location>
        <begin position="302"/>
        <end position="314"/>
    </location>
</feature>
<dbReference type="Pfam" id="PF26609">
    <property type="entry name" value="DUF8191"/>
    <property type="match status" value="1"/>
</dbReference>
<feature type="compositionally biased region" description="Basic and acidic residues" evidence="1">
    <location>
        <begin position="320"/>
        <end position="337"/>
    </location>
</feature>
<feature type="compositionally biased region" description="Acidic residues" evidence="1">
    <location>
        <begin position="362"/>
        <end position="375"/>
    </location>
</feature>
<dbReference type="AlphaFoldDB" id="A0AAD5UR40"/>
<sequence length="418" mass="47588">MYKAAKDEASRLKSRIETQNVTIRTQQNEIKRLREALKAMVQGEENDIEMEDTNDKEETEETMSTSEHDVDSDDESDLDSNPLWDKDDGIFRCPSCQWEVIDGLCQSCNKCFDGYDDDAMSETEEEIQCRSVITDNKMVRSDRQLPLRGSTPLLDVDPSQLFPANIANGFIGREEEYAALLMRGATRSMCELFDLEFALESGIVAWADEYIFEEFSGPAMKQGDRWKIHLGRRVRLSKGDIDGSIFMEELLEEALYFPAGVNSRWKTVQERGGVWVTRPNTCVFNKEDFDPLDSERDHHIIDYKETNSTEDQAREVYGGEDNKGDDDRVTGDDDLDSRSDLASVYSICIAGQTTEAIRSNDYESDDSEYEYDSDSDVASIDVMSPTFEAGVRDGPYYTESSSESEDIESDADEDEEYW</sequence>
<feature type="region of interest" description="Disordered" evidence="1">
    <location>
        <begin position="302"/>
        <end position="337"/>
    </location>
</feature>
<feature type="compositionally biased region" description="Acidic residues" evidence="1">
    <location>
        <begin position="44"/>
        <end position="61"/>
    </location>
</feature>
<accession>A0AAD5UR40</accession>
<feature type="domain" description="DUF8191" evidence="2">
    <location>
        <begin position="180"/>
        <end position="258"/>
    </location>
</feature>
<gene>
    <name evidence="3" type="ORF">NLI96_g11894</name>
</gene>
<dbReference type="InterPro" id="IPR058504">
    <property type="entry name" value="DUF8191"/>
</dbReference>
<keyword evidence="4" id="KW-1185">Reference proteome</keyword>
<evidence type="ECO:0000256" key="1">
    <source>
        <dbReference type="SAM" id="MobiDB-lite"/>
    </source>
</evidence>
<reference evidence="3" key="1">
    <citation type="submission" date="2022-07" db="EMBL/GenBank/DDBJ databases">
        <title>Genome Sequence of Physisporinus lineatus.</title>
        <authorList>
            <person name="Buettner E."/>
        </authorList>
    </citation>
    <scope>NUCLEOTIDE SEQUENCE</scope>
    <source>
        <strain evidence="3">VT162</strain>
    </source>
</reference>
<comment type="caution">
    <text evidence="3">The sequence shown here is derived from an EMBL/GenBank/DDBJ whole genome shotgun (WGS) entry which is preliminary data.</text>
</comment>
<feature type="region of interest" description="Disordered" evidence="1">
    <location>
        <begin position="358"/>
        <end position="418"/>
    </location>
</feature>
<name>A0AAD5UR40_9APHY</name>
<proteinExistence type="predicted"/>
<dbReference type="Proteomes" id="UP001212997">
    <property type="component" value="Unassembled WGS sequence"/>
</dbReference>
<evidence type="ECO:0000313" key="3">
    <source>
        <dbReference type="EMBL" id="KAJ3475352.1"/>
    </source>
</evidence>
<organism evidence="3 4">
    <name type="scientific">Meripilus lineatus</name>
    <dbReference type="NCBI Taxonomy" id="2056292"/>
    <lineage>
        <taxon>Eukaryota</taxon>
        <taxon>Fungi</taxon>
        <taxon>Dikarya</taxon>
        <taxon>Basidiomycota</taxon>
        <taxon>Agaricomycotina</taxon>
        <taxon>Agaricomycetes</taxon>
        <taxon>Polyporales</taxon>
        <taxon>Meripilaceae</taxon>
        <taxon>Meripilus</taxon>
    </lineage>
</organism>
<evidence type="ECO:0000313" key="4">
    <source>
        <dbReference type="Proteomes" id="UP001212997"/>
    </source>
</evidence>